<comment type="similarity">
    <text evidence="2 4">Belongs to the pterin-4-alpha-carbinolamine dehydratase family.</text>
</comment>
<dbReference type="RefSeq" id="WP_184295430.1">
    <property type="nucleotide sequence ID" value="NZ_JACHLP010000001.1"/>
</dbReference>
<dbReference type="InterPro" id="IPR050376">
    <property type="entry name" value="Pterin-4-alpha-carb_dehyd"/>
</dbReference>
<dbReference type="PANTHER" id="PTHR42805">
    <property type="entry name" value="PTERIN-4-ALPHA-CARBINOLAMINE DEHYDRATASE-RELATED"/>
    <property type="match status" value="1"/>
</dbReference>
<dbReference type="Pfam" id="PF01329">
    <property type="entry name" value="Pterin_4a"/>
    <property type="match status" value="1"/>
</dbReference>
<dbReference type="GO" id="GO:0008124">
    <property type="term" value="F:4-alpha-hydroxytetrahydrobiopterin dehydratase activity"/>
    <property type="evidence" value="ECO:0007669"/>
    <property type="project" value="UniProtKB-UniRule"/>
</dbReference>
<dbReference type="PANTHER" id="PTHR42805:SF1">
    <property type="entry name" value="PTERIN-4-ALPHA-CARBINOLAMINE DEHYDRATASE-RELATED"/>
    <property type="match status" value="1"/>
</dbReference>
<dbReference type="GO" id="GO:0006729">
    <property type="term" value="P:tetrahydrobiopterin biosynthetic process"/>
    <property type="evidence" value="ECO:0007669"/>
    <property type="project" value="InterPro"/>
</dbReference>
<dbReference type="EMBL" id="JACHLP010000001">
    <property type="protein sequence ID" value="MBB4841794.1"/>
    <property type="molecule type" value="Genomic_DNA"/>
</dbReference>
<protein>
    <recommendedName>
        <fullName evidence="4">Putative pterin-4-alpha-carbinolamine dehydratase</fullName>
        <shortName evidence="4">PHS</shortName>
        <ecNumber evidence="4">4.2.1.96</ecNumber>
    </recommendedName>
    <alternativeName>
        <fullName evidence="4">4-alpha-hydroxy-tetrahydropterin dehydratase</fullName>
    </alternativeName>
    <alternativeName>
        <fullName evidence="4">Pterin carbinolamine dehydratase</fullName>
        <shortName evidence="4">PCD</shortName>
    </alternativeName>
</protein>
<evidence type="ECO:0000313" key="6">
    <source>
        <dbReference type="Proteomes" id="UP000562027"/>
    </source>
</evidence>
<organism evidence="5 6">
    <name type="scientific">Roseateles oligotrophus</name>
    <dbReference type="NCBI Taxonomy" id="1769250"/>
    <lineage>
        <taxon>Bacteria</taxon>
        <taxon>Pseudomonadati</taxon>
        <taxon>Pseudomonadota</taxon>
        <taxon>Betaproteobacteria</taxon>
        <taxon>Burkholderiales</taxon>
        <taxon>Sphaerotilaceae</taxon>
        <taxon>Roseateles</taxon>
    </lineage>
</organism>
<evidence type="ECO:0000256" key="3">
    <source>
        <dbReference type="ARBA" id="ARBA00023239"/>
    </source>
</evidence>
<comment type="caution">
    <text evidence="5">The sequence shown here is derived from an EMBL/GenBank/DDBJ whole genome shotgun (WGS) entry which is preliminary data.</text>
</comment>
<sequence>MSSSLNLLTAQCQPQTTALSEAELPTWLALVPGWKPVKYDDMPPAIESHFAFDNFYQTMAFVNAVAEIAHGQDHHPDLIVSFGACTLRYSTHSAGGLTPNDFICAAQVSALPEATAA</sequence>
<evidence type="ECO:0000256" key="2">
    <source>
        <dbReference type="ARBA" id="ARBA00006472"/>
    </source>
</evidence>
<dbReference type="EC" id="4.2.1.96" evidence="4"/>
<proteinExistence type="inferred from homology"/>
<keyword evidence="3 4" id="KW-0456">Lyase</keyword>
<dbReference type="SUPFAM" id="SSF55248">
    <property type="entry name" value="PCD-like"/>
    <property type="match status" value="1"/>
</dbReference>
<dbReference type="HAMAP" id="MF_00434">
    <property type="entry name" value="Pterin_4_alpha"/>
    <property type="match status" value="1"/>
</dbReference>
<dbReference type="AlphaFoldDB" id="A0A840L049"/>
<name>A0A840L049_9BURK</name>
<reference evidence="5 6" key="1">
    <citation type="submission" date="2020-08" db="EMBL/GenBank/DDBJ databases">
        <title>Functional genomics of gut bacteria from endangered species of beetles.</title>
        <authorList>
            <person name="Carlos-Shanley C."/>
        </authorList>
    </citation>
    <scope>NUCLEOTIDE SEQUENCE [LARGE SCALE GENOMIC DNA]</scope>
    <source>
        <strain evidence="5 6">S00239</strain>
    </source>
</reference>
<dbReference type="Gene3D" id="3.30.1360.20">
    <property type="entry name" value="Transcriptional coactivator/pterin dehydratase"/>
    <property type="match status" value="1"/>
</dbReference>
<dbReference type="InterPro" id="IPR036428">
    <property type="entry name" value="PCD_sf"/>
</dbReference>
<accession>A0A840L049</accession>
<dbReference type="InterPro" id="IPR001533">
    <property type="entry name" value="Pterin_deHydtase"/>
</dbReference>
<keyword evidence="6" id="KW-1185">Reference proteome</keyword>
<evidence type="ECO:0000256" key="4">
    <source>
        <dbReference type="HAMAP-Rule" id="MF_00434"/>
    </source>
</evidence>
<dbReference type="Proteomes" id="UP000562027">
    <property type="component" value="Unassembled WGS sequence"/>
</dbReference>
<gene>
    <name evidence="5" type="ORF">HNP55_000289</name>
</gene>
<evidence type="ECO:0000313" key="5">
    <source>
        <dbReference type="EMBL" id="MBB4841794.1"/>
    </source>
</evidence>
<evidence type="ECO:0000256" key="1">
    <source>
        <dbReference type="ARBA" id="ARBA00001554"/>
    </source>
</evidence>
<comment type="catalytic activity">
    <reaction evidence="1 4">
        <text>(4aS,6R)-4a-hydroxy-L-erythro-5,6,7,8-tetrahydrobiopterin = (6R)-L-erythro-6,7-dihydrobiopterin + H2O</text>
        <dbReference type="Rhea" id="RHEA:11920"/>
        <dbReference type="ChEBI" id="CHEBI:15377"/>
        <dbReference type="ChEBI" id="CHEBI:15642"/>
        <dbReference type="ChEBI" id="CHEBI:43120"/>
        <dbReference type="EC" id="4.2.1.96"/>
    </reaction>
</comment>
<dbReference type="CDD" id="cd00913">
    <property type="entry name" value="PCD_DCoH_subfamily_a"/>
    <property type="match status" value="1"/>
</dbReference>